<comment type="subcellular location">
    <subcellularLocation>
        <location evidence="1">Cell outer membrane</location>
    </subcellularLocation>
</comment>
<dbReference type="PANTHER" id="PTHR30026:SF20">
    <property type="entry name" value="OUTER MEMBRANE PROTEIN TOLC"/>
    <property type="match status" value="1"/>
</dbReference>
<keyword evidence="9" id="KW-0732">Signal</keyword>
<sequence length="449" mass="49119">MHIRTLAVSLALLLVSCGGVWAQQSDAESAQSAPRVFDMKACVERGLEANPAIVAARAQLSGAEYETGSTFTDMLPSTTMGYGYTHKDREPATATSGRRDVWAFHINVSQPLFPGISLLNAFQKGMLQEEQTEAKLEQAELTLIGEIQTTFLGLLQGRMDVKSAEDSVERLKSQLEVTTAYYDVGLKPRLDVLQAETDLASAEQELVKARNRVATREAKLNTLLNLPLEADVEYVGELDERPFAMELKQALTRAYSKRPDIRIGEKSVAIARKDFNIAASDFLPSVDAEWDYYKKGNGMDLEENAAQWSHSGQEYWTAGVNMSYSLGAGGATQVLDALKADENVAQIMAELEKVKLDAGYEVKEALLNIVEARDRIEVAHKSVAAATESYRMALARYQAQVGTNTDVLDAQANVSSSEAELIQALADYQTALSTLYIAMGEKNPGLVTE</sequence>
<dbReference type="GO" id="GO:0015562">
    <property type="term" value="F:efflux transmembrane transporter activity"/>
    <property type="evidence" value="ECO:0007669"/>
    <property type="project" value="InterPro"/>
</dbReference>
<keyword evidence="11" id="KW-1185">Reference proteome</keyword>
<organism evidence="10 11">
    <name type="scientific">Paucidesulfovibrio gracilis DSM 16080</name>
    <dbReference type="NCBI Taxonomy" id="1121449"/>
    <lineage>
        <taxon>Bacteria</taxon>
        <taxon>Pseudomonadati</taxon>
        <taxon>Thermodesulfobacteriota</taxon>
        <taxon>Desulfovibrionia</taxon>
        <taxon>Desulfovibrionales</taxon>
        <taxon>Desulfovibrionaceae</taxon>
        <taxon>Paucidesulfovibrio</taxon>
    </lineage>
</organism>
<evidence type="ECO:0000256" key="5">
    <source>
        <dbReference type="ARBA" id="ARBA00022692"/>
    </source>
</evidence>
<comment type="similarity">
    <text evidence="2">Belongs to the outer membrane factor (OMF) (TC 1.B.17) family.</text>
</comment>
<reference evidence="10 11" key="1">
    <citation type="submission" date="2017-02" db="EMBL/GenBank/DDBJ databases">
        <authorList>
            <person name="Peterson S.W."/>
        </authorList>
    </citation>
    <scope>NUCLEOTIDE SEQUENCE [LARGE SCALE GENOMIC DNA]</scope>
    <source>
        <strain evidence="10 11">DSM 16080</strain>
    </source>
</reference>
<dbReference type="Proteomes" id="UP000190027">
    <property type="component" value="Unassembled WGS sequence"/>
</dbReference>
<protein>
    <submittedName>
        <fullName evidence="10">Outer membrane protein TolC</fullName>
    </submittedName>
</protein>
<dbReference type="SUPFAM" id="SSF56954">
    <property type="entry name" value="Outer membrane efflux proteins (OEP)"/>
    <property type="match status" value="1"/>
</dbReference>
<dbReference type="STRING" id="1121449.SAMN02745704_01273"/>
<name>A0A1T4WRA6_9BACT</name>
<feature type="coiled-coil region" evidence="8">
    <location>
        <begin position="192"/>
        <end position="219"/>
    </location>
</feature>
<keyword evidence="7" id="KW-0998">Cell outer membrane</keyword>
<feature type="chain" id="PRO_5011961910" evidence="9">
    <location>
        <begin position="23"/>
        <end position="449"/>
    </location>
</feature>
<evidence type="ECO:0000256" key="3">
    <source>
        <dbReference type="ARBA" id="ARBA00022448"/>
    </source>
</evidence>
<proteinExistence type="inferred from homology"/>
<feature type="signal peptide" evidence="9">
    <location>
        <begin position="1"/>
        <end position="22"/>
    </location>
</feature>
<keyword evidence="8" id="KW-0175">Coiled coil</keyword>
<dbReference type="OrthoDB" id="9814032at2"/>
<keyword evidence="4" id="KW-1134">Transmembrane beta strand</keyword>
<dbReference type="Gene3D" id="1.20.1600.10">
    <property type="entry name" value="Outer membrane efflux proteins (OEP)"/>
    <property type="match status" value="1"/>
</dbReference>
<keyword evidence="3" id="KW-0813">Transport</keyword>
<evidence type="ECO:0000256" key="4">
    <source>
        <dbReference type="ARBA" id="ARBA00022452"/>
    </source>
</evidence>
<dbReference type="GO" id="GO:1990281">
    <property type="term" value="C:efflux pump complex"/>
    <property type="evidence" value="ECO:0007669"/>
    <property type="project" value="TreeGrafter"/>
</dbReference>
<evidence type="ECO:0000313" key="11">
    <source>
        <dbReference type="Proteomes" id="UP000190027"/>
    </source>
</evidence>
<dbReference type="EMBL" id="FUYC01000004">
    <property type="protein sequence ID" value="SKA79883.1"/>
    <property type="molecule type" value="Genomic_DNA"/>
</dbReference>
<evidence type="ECO:0000256" key="9">
    <source>
        <dbReference type="SAM" id="SignalP"/>
    </source>
</evidence>
<evidence type="ECO:0000256" key="6">
    <source>
        <dbReference type="ARBA" id="ARBA00023136"/>
    </source>
</evidence>
<dbReference type="PANTHER" id="PTHR30026">
    <property type="entry name" value="OUTER MEMBRANE PROTEIN TOLC"/>
    <property type="match status" value="1"/>
</dbReference>
<evidence type="ECO:0000313" key="10">
    <source>
        <dbReference type="EMBL" id="SKA79883.1"/>
    </source>
</evidence>
<dbReference type="GO" id="GO:0015288">
    <property type="term" value="F:porin activity"/>
    <property type="evidence" value="ECO:0007669"/>
    <property type="project" value="TreeGrafter"/>
</dbReference>
<evidence type="ECO:0000256" key="1">
    <source>
        <dbReference type="ARBA" id="ARBA00004442"/>
    </source>
</evidence>
<keyword evidence="5" id="KW-0812">Transmembrane</keyword>
<dbReference type="InterPro" id="IPR003423">
    <property type="entry name" value="OMP_efflux"/>
</dbReference>
<dbReference type="GO" id="GO:0009279">
    <property type="term" value="C:cell outer membrane"/>
    <property type="evidence" value="ECO:0007669"/>
    <property type="project" value="UniProtKB-SubCell"/>
</dbReference>
<keyword evidence="6" id="KW-0472">Membrane</keyword>
<dbReference type="PROSITE" id="PS51257">
    <property type="entry name" value="PROKAR_LIPOPROTEIN"/>
    <property type="match status" value="1"/>
</dbReference>
<gene>
    <name evidence="10" type="ORF">SAMN02745704_01273</name>
</gene>
<dbReference type="Pfam" id="PF02321">
    <property type="entry name" value="OEP"/>
    <property type="match status" value="2"/>
</dbReference>
<dbReference type="AlphaFoldDB" id="A0A1T4WRA6"/>
<evidence type="ECO:0000256" key="7">
    <source>
        <dbReference type="ARBA" id="ARBA00023237"/>
    </source>
</evidence>
<dbReference type="RefSeq" id="WP_078716852.1">
    <property type="nucleotide sequence ID" value="NZ_FUYC01000004.1"/>
</dbReference>
<accession>A0A1T4WRA6</accession>
<evidence type="ECO:0000256" key="2">
    <source>
        <dbReference type="ARBA" id="ARBA00007613"/>
    </source>
</evidence>
<evidence type="ECO:0000256" key="8">
    <source>
        <dbReference type="SAM" id="Coils"/>
    </source>
</evidence>
<dbReference type="InterPro" id="IPR051906">
    <property type="entry name" value="TolC-like"/>
</dbReference>